<accession>A0AAW1U5F4</accession>
<dbReference type="Gene3D" id="3.30.70.1230">
    <property type="entry name" value="Nucleotide cyclase"/>
    <property type="match status" value="1"/>
</dbReference>
<keyword evidence="2" id="KW-0067">ATP-binding</keyword>
<feature type="domain" description="Guanylate cyclase" evidence="4">
    <location>
        <begin position="107"/>
        <end position="144"/>
    </location>
</feature>
<dbReference type="GO" id="GO:0009190">
    <property type="term" value="P:cyclic nucleotide biosynthetic process"/>
    <property type="evidence" value="ECO:0007669"/>
    <property type="project" value="InterPro"/>
</dbReference>
<gene>
    <name evidence="5" type="ORF">WA026_011281</name>
</gene>
<dbReference type="GO" id="GO:0005737">
    <property type="term" value="C:cytoplasm"/>
    <property type="evidence" value="ECO:0007669"/>
    <property type="project" value="TreeGrafter"/>
</dbReference>
<keyword evidence="3" id="KW-0456">Lyase</keyword>
<dbReference type="PANTHER" id="PTHR16305">
    <property type="entry name" value="TESTICULAR SOLUBLE ADENYLYL CYCLASE"/>
    <property type="match status" value="1"/>
</dbReference>
<evidence type="ECO:0000313" key="6">
    <source>
        <dbReference type="Proteomes" id="UP001431783"/>
    </source>
</evidence>
<evidence type="ECO:0000259" key="4">
    <source>
        <dbReference type="PROSITE" id="PS50125"/>
    </source>
</evidence>
<dbReference type="EMBL" id="JARQZJ010000035">
    <property type="protein sequence ID" value="KAK9876165.1"/>
    <property type="molecule type" value="Genomic_DNA"/>
</dbReference>
<dbReference type="GO" id="GO:0005524">
    <property type="term" value="F:ATP binding"/>
    <property type="evidence" value="ECO:0007669"/>
    <property type="project" value="UniProtKB-KW"/>
</dbReference>
<evidence type="ECO:0000256" key="3">
    <source>
        <dbReference type="ARBA" id="ARBA00023239"/>
    </source>
</evidence>
<dbReference type="GO" id="GO:0035556">
    <property type="term" value="P:intracellular signal transduction"/>
    <property type="evidence" value="ECO:0007669"/>
    <property type="project" value="InterPro"/>
</dbReference>
<dbReference type="PROSITE" id="PS50125">
    <property type="entry name" value="GUANYLATE_CYCLASE_2"/>
    <property type="match status" value="1"/>
</dbReference>
<dbReference type="PANTHER" id="PTHR16305:SF28">
    <property type="entry name" value="GUANYLATE CYCLASE DOMAIN-CONTAINING PROTEIN"/>
    <property type="match status" value="1"/>
</dbReference>
<evidence type="ECO:0000256" key="2">
    <source>
        <dbReference type="ARBA" id="ARBA00022840"/>
    </source>
</evidence>
<name>A0AAW1U5F4_9CUCU</name>
<proteinExistence type="predicted"/>
<reference evidence="5 6" key="1">
    <citation type="submission" date="2023-03" db="EMBL/GenBank/DDBJ databases">
        <title>Genome insight into feeding habits of ladybird beetles.</title>
        <authorList>
            <person name="Li H.-S."/>
            <person name="Huang Y.-H."/>
            <person name="Pang H."/>
        </authorList>
    </citation>
    <scope>NUCLEOTIDE SEQUENCE [LARGE SCALE GENOMIC DNA]</scope>
    <source>
        <strain evidence="5">SYSU_2023b</strain>
        <tissue evidence="5">Whole body</tissue>
    </source>
</reference>
<dbReference type="SUPFAM" id="SSF55073">
    <property type="entry name" value="Nucleotide cyclase"/>
    <property type="match status" value="1"/>
</dbReference>
<keyword evidence="6" id="KW-1185">Reference proteome</keyword>
<dbReference type="FunFam" id="3.30.70.1230:FF:000017">
    <property type="entry name" value="Adenylate cyclase type 10"/>
    <property type="match status" value="1"/>
</dbReference>
<dbReference type="InterPro" id="IPR027417">
    <property type="entry name" value="P-loop_NTPase"/>
</dbReference>
<evidence type="ECO:0000313" key="5">
    <source>
        <dbReference type="EMBL" id="KAK9876165.1"/>
    </source>
</evidence>
<organism evidence="5 6">
    <name type="scientific">Henosepilachna vigintioctopunctata</name>
    <dbReference type="NCBI Taxonomy" id="420089"/>
    <lineage>
        <taxon>Eukaryota</taxon>
        <taxon>Metazoa</taxon>
        <taxon>Ecdysozoa</taxon>
        <taxon>Arthropoda</taxon>
        <taxon>Hexapoda</taxon>
        <taxon>Insecta</taxon>
        <taxon>Pterygota</taxon>
        <taxon>Neoptera</taxon>
        <taxon>Endopterygota</taxon>
        <taxon>Coleoptera</taxon>
        <taxon>Polyphaga</taxon>
        <taxon>Cucujiformia</taxon>
        <taxon>Coccinelloidea</taxon>
        <taxon>Coccinellidae</taxon>
        <taxon>Epilachninae</taxon>
        <taxon>Epilachnini</taxon>
        <taxon>Henosepilachna</taxon>
    </lineage>
</organism>
<protein>
    <recommendedName>
        <fullName evidence="4">Guanylate cyclase domain-containing protein</fullName>
    </recommendedName>
</protein>
<evidence type="ECO:0000256" key="1">
    <source>
        <dbReference type="ARBA" id="ARBA00022741"/>
    </source>
</evidence>
<dbReference type="CDD" id="cd07302">
    <property type="entry name" value="CHD"/>
    <property type="match status" value="1"/>
</dbReference>
<dbReference type="InterPro" id="IPR001054">
    <property type="entry name" value="A/G_cyclase"/>
</dbReference>
<dbReference type="GO" id="GO:0004016">
    <property type="term" value="F:adenylate cyclase activity"/>
    <property type="evidence" value="ECO:0007669"/>
    <property type="project" value="TreeGrafter"/>
</dbReference>
<dbReference type="InterPro" id="IPR029787">
    <property type="entry name" value="Nucleotide_cyclase"/>
</dbReference>
<dbReference type="Pfam" id="PF00211">
    <property type="entry name" value="Guanylate_cyc"/>
    <property type="match status" value="1"/>
</dbReference>
<sequence length="1396" mass="161619">MQRIELNEPLEYLTELRQVTVIMINIVPETMAFEELIKLVRAVFRIITIRIQKLSGCINKVSCFDKDLMCVIIFGLRGFKQNMECCNALKCAGLIHADVCVLPKVKSISIGVSTGKTYCGVFGHSLRREYTVIGLTVNKAARLMVAYPGKVTCCNDTFINSKMKETFFEQQKYIYLKGIKNPGPVYEFKYSLRDKYETMKGPVYPILGREEELQLYRKLMNIFSSLCRRNSKKGNLKDVYIKMLVVEGEATIGKTRLIEEFLNITPSTVSAEVISVTPELLLSNYVIKQIFFSGMGISMKALPNMKQENLKMFLSDYPKQHLLCALNDIFTVNFPSCEEYDQYTDYTKVLVRGEIMRHLADAVFTTPKVIIIDNMHLMDDAISWQLIRDLLKALKVFVVGTIRTGKENRSKFCKWIFKSKRVHFLRLKKINEMYYAALACQMIHVEAISPDLENVIQKMSNGIAGWIKNFLICLQQADAITIKPMTYEDIYKHGLVSPALYMMKRLNKEDLATWKKIMEEKSDQSAFDSSDHWIKYVDSCRDAVAEIEVRNELRNIFKQGKEVQVCITAPDFERFTELSEQSQEILIIRTFDSLLYTEQLVAKCGSVLGWQFSRNMLEYVVGDLCSDREKAEAIQKLFEHRIFGCSRGDFTEIGEYVIIRNSVSKNNENQPIECNCLALNIPDSCADLPKYASCGYIHFISTSFLEATYNLLPEAQKIEFHMRAGRYLEKNTRRCRACGNGYFEEFTGKKEKLLKTVNKRFFAIRKFSQDDDQSRASDNTSTHGGSLAISAEITSFSVDYSYADKARFDSLGFISPKTVYNLKERVSLTRTFSMYDFTNCECKLILNYMYGEVSRHFKVAGQYDMMLKAMLAYAKSCINLDNIAEALTTLDVAEKHLKQRGISSEEPHWKLNLLMGNIFTLRGKALLEMNQLDESSKYLFMAMENYEAPFPVSNFKRSIKSSSKKLKQKLALYVLPGTFTKKLRYYEEMYFNDVAVCLNTMSQVFRAMGRFKQNELAAIWALECALKADCDFTLICQCFKDMIYIAQMNRNTFHCLALEVHSLRYCHKKIYDIHSDDVKYVAELYHVIRELRLNRSELEKSVYIGYIALRLAISVNHYKLILKSIPPLICTLLLKSYLPEVCSLINELDYYTCDSDCNSVESGRLFFHIACLRFHIETGYTVIFYEDIEKFNYSENLQLAGVKNPAARIEFISLMWLWNCRNRRWVYITKWKKDIQYYVDELLLEGKHYAPFAVMYILEGYLLSFVHSINSQSISTHLAMTKTINNLFKTLETKRCSLILPRLKHFEAYYEFIKGNDEKALKILEETLICAAKYENTLELIHANHSKLAWTDQLSSDVRDKWRAHSDSDRILSYRMLDGYDDEIISFTLPKPLYVI</sequence>
<dbReference type="SUPFAM" id="SSF52540">
    <property type="entry name" value="P-loop containing nucleoside triphosphate hydrolases"/>
    <property type="match status" value="1"/>
</dbReference>
<dbReference type="Proteomes" id="UP001431783">
    <property type="component" value="Unassembled WGS sequence"/>
</dbReference>
<keyword evidence="1" id="KW-0547">Nucleotide-binding</keyword>
<comment type="caution">
    <text evidence="5">The sequence shown here is derived from an EMBL/GenBank/DDBJ whole genome shotgun (WGS) entry which is preliminary data.</text>
</comment>